<evidence type="ECO:0000259" key="1">
    <source>
        <dbReference type="Pfam" id="PF08707"/>
    </source>
</evidence>
<accession>A0A6I6G3Z7</accession>
<evidence type="ECO:0000313" key="3">
    <source>
        <dbReference type="EMBL" id="QGW26717.1"/>
    </source>
</evidence>
<evidence type="ECO:0000259" key="2">
    <source>
        <dbReference type="Pfam" id="PF08800"/>
    </source>
</evidence>
<dbReference type="InterPro" id="IPR014907">
    <property type="entry name" value="BT4734-like_N"/>
</dbReference>
<dbReference type="RefSeq" id="WP_157475819.1">
    <property type="nucleotide sequence ID" value="NZ_CP046566.1"/>
</dbReference>
<reference evidence="3 4" key="1">
    <citation type="submission" date="2019-11" db="EMBL/GenBank/DDBJ databases">
        <authorList>
            <person name="Im W.T."/>
        </authorList>
    </citation>
    <scope>NUCLEOTIDE SEQUENCE [LARGE SCALE GENOMIC DNA]</scope>
    <source>
        <strain evidence="3 4">SB-02</strain>
    </source>
</reference>
<name>A0A6I6G3Z7_9BACT</name>
<keyword evidence="4" id="KW-1185">Reference proteome</keyword>
<dbReference type="InterPro" id="IPR014819">
    <property type="entry name" value="PriCT_2"/>
</dbReference>
<dbReference type="Pfam" id="PF08800">
    <property type="entry name" value="BT4734-like_N"/>
    <property type="match status" value="1"/>
</dbReference>
<proteinExistence type="predicted"/>
<evidence type="ECO:0000313" key="4">
    <source>
        <dbReference type="Proteomes" id="UP000426027"/>
    </source>
</evidence>
<dbReference type="Pfam" id="PF08707">
    <property type="entry name" value="PriCT_2"/>
    <property type="match status" value="1"/>
</dbReference>
<dbReference type="Proteomes" id="UP000426027">
    <property type="component" value="Chromosome"/>
</dbReference>
<feature type="domain" description="BT4734-like N-terminal" evidence="2">
    <location>
        <begin position="11"/>
        <end position="130"/>
    </location>
</feature>
<dbReference type="GO" id="GO:0016817">
    <property type="term" value="F:hydrolase activity, acting on acid anhydrides"/>
    <property type="evidence" value="ECO:0007669"/>
    <property type="project" value="InterPro"/>
</dbReference>
<protein>
    <submittedName>
        <fullName evidence="3">VirE protein</fullName>
    </submittedName>
</protein>
<dbReference type="EMBL" id="CP046566">
    <property type="protein sequence ID" value="QGW26717.1"/>
    <property type="molecule type" value="Genomic_DNA"/>
</dbReference>
<organism evidence="3 4">
    <name type="scientific">Phnomibacter ginsenosidimutans</name>
    <dbReference type="NCBI Taxonomy" id="2676868"/>
    <lineage>
        <taxon>Bacteria</taxon>
        <taxon>Pseudomonadati</taxon>
        <taxon>Bacteroidota</taxon>
        <taxon>Chitinophagia</taxon>
        <taxon>Chitinophagales</taxon>
        <taxon>Chitinophagaceae</taxon>
        <taxon>Phnomibacter</taxon>
    </lineage>
</organism>
<sequence length="257" mass="28902">MIKDKAERDTKKALLPAITPSGTFSHRSDQSMLKHSGFICLDIDHKDNCNLQNFFELKSELSKIKQVAYCGLSVSGEGYFVLIPVAYPEKHHLHFQALLQLFTNFNIRLDQKCGNLSRLRGYSWDPEAYFNHAAIPFTGLPKPMAPAPNKPFSSYAKHQGNNQVLVEIILKHIESHCLDITADYNVWFSIGCNLASSFGHAGRSYYHRLSQFHSAYKPSETDRKFDECLKKAVTSQASLGTLINIAKSLGIMANYSP</sequence>
<dbReference type="AlphaFoldDB" id="A0A6I6G3Z7"/>
<feature type="domain" description="Primase C-terminal 2" evidence="1">
    <location>
        <begin position="179"/>
        <end position="246"/>
    </location>
</feature>
<gene>
    <name evidence="3" type="ORF">GLV81_00100</name>
</gene>
<dbReference type="KEGG" id="fls:GLV81_00100"/>